<evidence type="ECO:0000313" key="6">
    <source>
        <dbReference type="EMBL" id="MBW8684614.1"/>
    </source>
</evidence>
<evidence type="ECO:0000313" key="7">
    <source>
        <dbReference type="Proteomes" id="UP000812961"/>
    </source>
</evidence>
<protein>
    <submittedName>
        <fullName evidence="6">Glycoside hydrolase family 28 protein</fullName>
    </submittedName>
</protein>
<dbReference type="InterPro" id="IPR012334">
    <property type="entry name" value="Pectin_lyas_fold"/>
</dbReference>
<evidence type="ECO:0000256" key="1">
    <source>
        <dbReference type="ARBA" id="ARBA00008834"/>
    </source>
</evidence>
<dbReference type="PANTHER" id="PTHR31339:SF9">
    <property type="entry name" value="PLASMIN AND FIBRONECTIN-BINDING PROTEIN A"/>
    <property type="match status" value="1"/>
</dbReference>
<dbReference type="InterPro" id="IPR011050">
    <property type="entry name" value="Pectin_lyase_fold/virulence"/>
</dbReference>
<dbReference type="EMBL" id="JAICCF010000002">
    <property type="protein sequence ID" value="MBW8684614.1"/>
    <property type="molecule type" value="Genomic_DNA"/>
</dbReference>
<organism evidence="6 7">
    <name type="scientific">Chitinophaga rhizophila</name>
    <dbReference type="NCBI Taxonomy" id="2866212"/>
    <lineage>
        <taxon>Bacteria</taxon>
        <taxon>Pseudomonadati</taxon>
        <taxon>Bacteroidota</taxon>
        <taxon>Chitinophagia</taxon>
        <taxon>Chitinophagales</taxon>
        <taxon>Chitinophagaceae</taxon>
        <taxon>Chitinophaga</taxon>
    </lineage>
</organism>
<dbReference type="PANTHER" id="PTHR31339">
    <property type="entry name" value="PECTIN LYASE-RELATED"/>
    <property type="match status" value="1"/>
</dbReference>
<comment type="similarity">
    <text evidence="1 4">Belongs to the glycosyl hydrolase 28 family.</text>
</comment>
<dbReference type="InterPro" id="IPR006626">
    <property type="entry name" value="PbH1"/>
</dbReference>
<evidence type="ECO:0000256" key="5">
    <source>
        <dbReference type="SAM" id="SignalP"/>
    </source>
</evidence>
<feature type="signal peptide" evidence="5">
    <location>
        <begin position="1"/>
        <end position="18"/>
    </location>
</feature>
<keyword evidence="5" id="KW-0732">Signal</keyword>
<keyword evidence="2 4" id="KW-0378">Hydrolase</keyword>
<dbReference type="Gene3D" id="2.160.20.10">
    <property type="entry name" value="Single-stranded right-handed beta-helix, Pectin lyase-like"/>
    <property type="match status" value="1"/>
</dbReference>
<proteinExistence type="inferred from homology"/>
<keyword evidence="7" id="KW-1185">Reference proteome</keyword>
<accession>A0ABS7GCT4</accession>
<evidence type="ECO:0000256" key="4">
    <source>
        <dbReference type="RuleBase" id="RU361169"/>
    </source>
</evidence>
<gene>
    <name evidence="6" type="ORF">K1Y79_09750</name>
</gene>
<feature type="chain" id="PRO_5047173590" evidence="5">
    <location>
        <begin position="19"/>
        <end position="522"/>
    </location>
</feature>
<dbReference type="InterPro" id="IPR051801">
    <property type="entry name" value="GH28_Enzymes"/>
</dbReference>
<reference evidence="6 7" key="1">
    <citation type="submission" date="2021-08" db="EMBL/GenBank/DDBJ databases">
        <title>The genome sequence of Chitinophaga sp. B61.</title>
        <authorList>
            <person name="Zhang X."/>
        </authorList>
    </citation>
    <scope>NUCLEOTIDE SEQUENCE [LARGE SCALE GENOMIC DNA]</scope>
    <source>
        <strain evidence="6 7">B61</strain>
    </source>
</reference>
<dbReference type="InterPro" id="IPR000743">
    <property type="entry name" value="Glyco_hydro_28"/>
</dbReference>
<evidence type="ECO:0000256" key="3">
    <source>
        <dbReference type="ARBA" id="ARBA00023295"/>
    </source>
</evidence>
<dbReference type="SUPFAM" id="SSF51126">
    <property type="entry name" value="Pectin lyase-like"/>
    <property type="match status" value="1"/>
</dbReference>
<sequence length="522" mass="57321">MKKLLTVSLLCFSLSAMAQLTAHIPTIDEVGAGRLPADIAPVKAPFPIPAFKKPVFPKYNITIKGKGTTQTKEIQQAIDAVSKRGGGTVIIPAGNWHSGRISLKSNVNLHLQENAILNFGGEISNYLPVVFTRTEGVEVMSLGACIYANGQQNIALTGKGKLVGPPADCPVRKQVMRQDVIENVVAANKPVAQRIYDGHNGGPVYLPMFISAVNCKNVYLEGLQLENTPFWNIVPIYCDNVIIRGITVNSVGIPSGDGIDIESSRNVLIEYCTLNCGDDCFTMKAGRGEDGLRIGKPTENVVIRFCLARQGHGAITVGSETAAMIRNLYVHDVVFDDTEVGLRFKTRRPRGGGGENLYYERIRMRLRLEAFRWDMLGARMYVGALADRLPALPVNKLTPAYRHIYAKDILVDSARALVRIDGIPESPMTGFHLENVEAHCSKLIQSADADSIHIANVRIYTADSLLTLTDTRNITFDKVQIINPANKIITNISGDLTDNIQFQNSLPAKPEGWTNTTWRRNQ</sequence>
<dbReference type="SMART" id="SM00710">
    <property type="entry name" value="PbH1"/>
    <property type="match status" value="5"/>
</dbReference>
<dbReference type="Pfam" id="PF00295">
    <property type="entry name" value="Glyco_hydro_28"/>
    <property type="match status" value="1"/>
</dbReference>
<dbReference type="GO" id="GO:0016787">
    <property type="term" value="F:hydrolase activity"/>
    <property type="evidence" value="ECO:0007669"/>
    <property type="project" value="UniProtKB-KW"/>
</dbReference>
<name>A0ABS7GCT4_9BACT</name>
<evidence type="ECO:0000256" key="2">
    <source>
        <dbReference type="ARBA" id="ARBA00022801"/>
    </source>
</evidence>
<keyword evidence="3 4" id="KW-0326">Glycosidase</keyword>
<comment type="caution">
    <text evidence="6">The sequence shown here is derived from an EMBL/GenBank/DDBJ whole genome shotgun (WGS) entry which is preliminary data.</text>
</comment>
<dbReference type="Proteomes" id="UP000812961">
    <property type="component" value="Unassembled WGS sequence"/>
</dbReference>
<dbReference type="RefSeq" id="WP_220249832.1">
    <property type="nucleotide sequence ID" value="NZ_JAICCF010000002.1"/>
</dbReference>